<dbReference type="SUPFAM" id="SSF46689">
    <property type="entry name" value="Homeodomain-like"/>
    <property type="match status" value="1"/>
</dbReference>
<proteinExistence type="predicted"/>
<dbReference type="Gene3D" id="1.10.10.60">
    <property type="entry name" value="Homeodomain-like"/>
    <property type="match status" value="1"/>
</dbReference>
<evidence type="ECO:0000256" key="1">
    <source>
        <dbReference type="ARBA" id="ARBA00004123"/>
    </source>
</evidence>
<dbReference type="GO" id="GO:0005634">
    <property type="term" value="C:nucleus"/>
    <property type="evidence" value="ECO:0007669"/>
    <property type="project" value="UniProtKB-SubCell"/>
</dbReference>
<comment type="subcellular location">
    <subcellularLocation>
        <location evidence="1">Nucleus</location>
    </subcellularLocation>
</comment>
<evidence type="ECO:0000313" key="2">
    <source>
        <dbReference type="EMBL" id="GFU33782.1"/>
    </source>
</evidence>
<accession>A0A8X6QSB2</accession>
<dbReference type="OrthoDB" id="6430249at2759"/>
<comment type="caution">
    <text evidence="2">The sequence shown here is derived from an EMBL/GenBank/DDBJ whole genome shotgun (WGS) entry which is preliminary data.</text>
</comment>
<name>A0A8X6QSB2_NEPPI</name>
<sequence length="166" mass="18989">MSTYSELERVFFSKYEQVRASNIPVDGNNLRKKKLEIATSNSIVTFSESNDWNSHFKICRDDVYADEGCLRVAEVVSDVKFSDYISIDQDVATCSILGIEEMYDKVKYISNGEEAEDNVHSEEAEPTPVQSLSNAITAFKTVQTYIRPRKHRKGLENCCKFYKFAI</sequence>
<organism evidence="2 3">
    <name type="scientific">Nephila pilipes</name>
    <name type="common">Giant wood spider</name>
    <name type="synonym">Nephila maculata</name>
    <dbReference type="NCBI Taxonomy" id="299642"/>
    <lineage>
        <taxon>Eukaryota</taxon>
        <taxon>Metazoa</taxon>
        <taxon>Ecdysozoa</taxon>
        <taxon>Arthropoda</taxon>
        <taxon>Chelicerata</taxon>
        <taxon>Arachnida</taxon>
        <taxon>Araneae</taxon>
        <taxon>Araneomorphae</taxon>
        <taxon>Entelegynae</taxon>
        <taxon>Araneoidea</taxon>
        <taxon>Nephilidae</taxon>
        <taxon>Nephila</taxon>
    </lineage>
</organism>
<dbReference type="AlphaFoldDB" id="A0A8X6QSB2"/>
<protein>
    <submittedName>
        <fullName evidence="2">Uncharacterized protein</fullName>
    </submittedName>
</protein>
<reference evidence="2" key="1">
    <citation type="submission" date="2020-08" db="EMBL/GenBank/DDBJ databases">
        <title>Multicomponent nature underlies the extraordinary mechanical properties of spider dragline silk.</title>
        <authorList>
            <person name="Kono N."/>
            <person name="Nakamura H."/>
            <person name="Mori M."/>
            <person name="Yoshida Y."/>
            <person name="Ohtoshi R."/>
            <person name="Malay A.D."/>
            <person name="Moran D.A.P."/>
            <person name="Tomita M."/>
            <person name="Numata K."/>
            <person name="Arakawa K."/>
        </authorList>
    </citation>
    <scope>NUCLEOTIDE SEQUENCE</scope>
</reference>
<dbReference type="EMBL" id="BMAW01083378">
    <property type="protein sequence ID" value="GFU33782.1"/>
    <property type="molecule type" value="Genomic_DNA"/>
</dbReference>
<gene>
    <name evidence="2" type="ORF">NPIL_648221</name>
</gene>
<keyword evidence="3" id="KW-1185">Reference proteome</keyword>
<dbReference type="Proteomes" id="UP000887013">
    <property type="component" value="Unassembled WGS sequence"/>
</dbReference>
<evidence type="ECO:0000313" key="3">
    <source>
        <dbReference type="Proteomes" id="UP000887013"/>
    </source>
</evidence>
<dbReference type="InterPro" id="IPR009057">
    <property type="entry name" value="Homeodomain-like_sf"/>
</dbReference>